<dbReference type="Pfam" id="PF01497">
    <property type="entry name" value="Peripla_BP_2"/>
    <property type="match status" value="1"/>
</dbReference>
<evidence type="ECO:0000313" key="8">
    <source>
        <dbReference type="EMBL" id="RED44853.1"/>
    </source>
</evidence>
<keyword evidence="4" id="KW-0410">Iron transport</keyword>
<dbReference type="Proteomes" id="UP000256845">
    <property type="component" value="Unassembled WGS sequence"/>
</dbReference>
<dbReference type="GO" id="GO:0030288">
    <property type="term" value="C:outer membrane-bounded periplasmic space"/>
    <property type="evidence" value="ECO:0007669"/>
    <property type="project" value="TreeGrafter"/>
</dbReference>
<dbReference type="OrthoDB" id="9775594at2"/>
<evidence type="ECO:0000256" key="6">
    <source>
        <dbReference type="SAM" id="SignalP"/>
    </source>
</evidence>
<evidence type="ECO:0000256" key="4">
    <source>
        <dbReference type="ARBA" id="ARBA00022496"/>
    </source>
</evidence>
<dbReference type="SUPFAM" id="SSF53807">
    <property type="entry name" value="Helical backbone' metal receptor"/>
    <property type="match status" value="1"/>
</dbReference>
<evidence type="ECO:0000313" key="9">
    <source>
        <dbReference type="Proteomes" id="UP000256845"/>
    </source>
</evidence>
<dbReference type="EMBL" id="QRDW01000013">
    <property type="protein sequence ID" value="RED44853.1"/>
    <property type="molecule type" value="Genomic_DNA"/>
</dbReference>
<dbReference type="PANTHER" id="PTHR30532">
    <property type="entry name" value="IRON III DICITRATE-BINDING PERIPLASMIC PROTEIN"/>
    <property type="match status" value="1"/>
</dbReference>
<feature type="chain" id="PRO_5017620511" evidence="6">
    <location>
        <begin position="26"/>
        <end position="322"/>
    </location>
</feature>
<feature type="signal peptide" evidence="6">
    <location>
        <begin position="1"/>
        <end position="25"/>
    </location>
</feature>
<evidence type="ECO:0000256" key="3">
    <source>
        <dbReference type="ARBA" id="ARBA00022448"/>
    </source>
</evidence>
<name>A0A3D9H5Q7_9PROT</name>
<dbReference type="PANTHER" id="PTHR30532:SF1">
    <property type="entry name" value="IRON(3+)-HYDROXAMATE-BINDING PROTEIN FHUD"/>
    <property type="match status" value="1"/>
</dbReference>
<keyword evidence="4" id="KW-0408">Iron</keyword>
<dbReference type="Gene3D" id="3.40.50.1980">
    <property type="entry name" value="Nitrogenase molybdenum iron protein domain"/>
    <property type="match status" value="2"/>
</dbReference>
<dbReference type="InterPro" id="IPR002491">
    <property type="entry name" value="ABC_transptr_periplasmic_BD"/>
</dbReference>
<accession>A0A3D9H5Q7</accession>
<keyword evidence="3" id="KW-0813">Transport</keyword>
<gene>
    <name evidence="8" type="ORF">DFP90_11358</name>
</gene>
<dbReference type="GO" id="GO:1901678">
    <property type="term" value="P:iron coordination entity transport"/>
    <property type="evidence" value="ECO:0007669"/>
    <property type="project" value="UniProtKB-ARBA"/>
</dbReference>
<keyword evidence="4" id="KW-0406">Ion transport</keyword>
<dbReference type="RefSeq" id="WP_115938857.1">
    <property type="nucleotide sequence ID" value="NZ_QRDW01000013.1"/>
</dbReference>
<evidence type="ECO:0000256" key="1">
    <source>
        <dbReference type="ARBA" id="ARBA00004196"/>
    </source>
</evidence>
<keyword evidence="5 6" id="KW-0732">Signal</keyword>
<sequence length="322" mass="34738">MRKMRLFGLVSFLGLAATVGLPASYADGVSVIDDRGAVVSVEKTDRIASVSYFAADTALALGVKPVASTYMLEDRDPDFLLGLIADAKKLGQRASPNLELLADAKPDLIVALRRYTEANANSFEAIAPFVAFSLETYADSDRSIQQLGTLMGKGKEARALNAKFAEDLAAYVEKAPTGDKPSFLFIWGGGEAPWAFYNENMSAAIATALGGENVAGNNPTPHVPDNTAFEMSLETILAGNPDVIFVYDYGPDRPFEANPIWSQLDAVKNNRVIYVKDHWVEAHGPIARQAVLAEAAHYLYPDSFPKPDVRQIAAGIIPAEIQ</sequence>
<reference evidence="8 9" key="1">
    <citation type="submission" date="2018-07" db="EMBL/GenBank/DDBJ databases">
        <title>Genomic Encyclopedia of Type Strains, Phase III (KMG-III): the genomes of soil and plant-associated and newly described type strains.</title>
        <authorList>
            <person name="Whitman W."/>
        </authorList>
    </citation>
    <scope>NUCLEOTIDE SEQUENCE [LARGE SCALE GENOMIC DNA]</scope>
    <source>
        <strain evidence="8 9">CECT 8488</strain>
    </source>
</reference>
<comment type="caution">
    <text evidence="8">The sequence shown here is derived from an EMBL/GenBank/DDBJ whole genome shotgun (WGS) entry which is preliminary data.</text>
</comment>
<protein>
    <submittedName>
        <fullName evidence="8">Iron complex transport system substrate-binding protein</fullName>
    </submittedName>
</protein>
<dbReference type="AlphaFoldDB" id="A0A3D9H5Q7"/>
<comment type="subcellular location">
    <subcellularLocation>
        <location evidence="1">Cell envelope</location>
    </subcellularLocation>
</comment>
<evidence type="ECO:0000259" key="7">
    <source>
        <dbReference type="PROSITE" id="PS50983"/>
    </source>
</evidence>
<comment type="similarity">
    <text evidence="2">Belongs to the bacterial solute-binding protein 8 family.</text>
</comment>
<evidence type="ECO:0000256" key="5">
    <source>
        <dbReference type="ARBA" id="ARBA00022729"/>
    </source>
</evidence>
<dbReference type="PROSITE" id="PS50983">
    <property type="entry name" value="FE_B12_PBP"/>
    <property type="match status" value="1"/>
</dbReference>
<keyword evidence="9" id="KW-1185">Reference proteome</keyword>
<feature type="domain" description="Fe/B12 periplasmic-binding" evidence="7">
    <location>
        <begin position="46"/>
        <end position="303"/>
    </location>
</feature>
<organism evidence="8 9">
    <name type="scientific">Aestuariispira insulae</name>
    <dbReference type="NCBI Taxonomy" id="1461337"/>
    <lineage>
        <taxon>Bacteria</taxon>
        <taxon>Pseudomonadati</taxon>
        <taxon>Pseudomonadota</taxon>
        <taxon>Alphaproteobacteria</taxon>
        <taxon>Rhodospirillales</taxon>
        <taxon>Kiloniellaceae</taxon>
        <taxon>Aestuariispira</taxon>
    </lineage>
</organism>
<dbReference type="InterPro" id="IPR051313">
    <property type="entry name" value="Bact_iron-sidero_bind"/>
</dbReference>
<evidence type="ECO:0000256" key="2">
    <source>
        <dbReference type="ARBA" id="ARBA00008814"/>
    </source>
</evidence>
<proteinExistence type="inferred from homology"/>